<protein>
    <submittedName>
        <fullName evidence="2">Uncharacterized protein</fullName>
    </submittedName>
</protein>
<keyword evidence="3" id="KW-1185">Reference proteome</keyword>
<sequence length="83" mass="8993">MCGAELAFQFLMRMALEMVISSSSEGRSRSPSPSPSLPLEEGLLQKEITKSTNSLTLHAGALEVETASLKLEDGTGEWLRSRP</sequence>
<evidence type="ECO:0000313" key="3">
    <source>
        <dbReference type="Proteomes" id="UP001620626"/>
    </source>
</evidence>
<gene>
    <name evidence="2" type="ORF">niasHT_032965</name>
</gene>
<evidence type="ECO:0000256" key="1">
    <source>
        <dbReference type="SAM" id="MobiDB-lite"/>
    </source>
</evidence>
<evidence type="ECO:0000313" key="2">
    <source>
        <dbReference type="EMBL" id="KAL3068840.1"/>
    </source>
</evidence>
<dbReference type="AlphaFoldDB" id="A0ABD2HTY6"/>
<accession>A0ABD2HTY6</accession>
<organism evidence="2 3">
    <name type="scientific">Heterodera trifolii</name>
    <dbReference type="NCBI Taxonomy" id="157864"/>
    <lineage>
        <taxon>Eukaryota</taxon>
        <taxon>Metazoa</taxon>
        <taxon>Ecdysozoa</taxon>
        <taxon>Nematoda</taxon>
        <taxon>Chromadorea</taxon>
        <taxon>Rhabditida</taxon>
        <taxon>Tylenchina</taxon>
        <taxon>Tylenchomorpha</taxon>
        <taxon>Tylenchoidea</taxon>
        <taxon>Heteroderidae</taxon>
        <taxon>Heteroderinae</taxon>
        <taxon>Heterodera</taxon>
    </lineage>
</organism>
<proteinExistence type="predicted"/>
<dbReference type="EMBL" id="JBICBT010001404">
    <property type="protein sequence ID" value="KAL3068840.1"/>
    <property type="molecule type" value="Genomic_DNA"/>
</dbReference>
<reference evidence="2 3" key="1">
    <citation type="submission" date="2024-10" db="EMBL/GenBank/DDBJ databases">
        <authorList>
            <person name="Kim D."/>
        </authorList>
    </citation>
    <scope>NUCLEOTIDE SEQUENCE [LARGE SCALE GENOMIC DNA]</scope>
    <source>
        <strain evidence="2">BH-2024</strain>
    </source>
</reference>
<dbReference type="Proteomes" id="UP001620626">
    <property type="component" value="Unassembled WGS sequence"/>
</dbReference>
<comment type="caution">
    <text evidence="2">The sequence shown here is derived from an EMBL/GenBank/DDBJ whole genome shotgun (WGS) entry which is preliminary data.</text>
</comment>
<name>A0ABD2HTY6_9BILA</name>
<feature type="region of interest" description="Disordered" evidence="1">
    <location>
        <begin position="22"/>
        <end position="42"/>
    </location>
</feature>